<evidence type="ECO:0000256" key="4">
    <source>
        <dbReference type="ARBA" id="ARBA00022989"/>
    </source>
</evidence>
<feature type="transmembrane region" description="Helical" evidence="6">
    <location>
        <begin position="136"/>
        <end position="155"/>
    </location>
</feature>
<keyword evidence="8" id="KW-1185">Reference proteome</keyword>
<proteinExistence type="predicted"/>
<evidence type="ECO:0000313" key="8">
    <source>
        <dbReference type="Proteomes" id="UP000290408"/>
    </source>
</evidence>
<dbReference type="OrthoDB" id="3780377at2"/>
<evidence type="ECO:0008006" key="9">
    <source>
        <dbReference type="Google" id="ProtNLM"/>
    </source>
</evidence>
<protein>
    <recommendedName>
        <fullName evidence="9">FUSC family protein</fullName>
    </recommendedName>
</protein>
<name>A0A4P6MR59_9MICO</name>
<evidence type="ECO:0000256" key="3">
    <source>
        <dbReference type="ARBA" id="ARBA00022692"/>
    </source>
</evidence>
<dbReference type="EMBL" id="CP036164">
    <property type="protein sequence ID" value="QBF46121.1"/>
    <property type="molecule type" value="Genomic_DNA"/>
</dbReference>
<accession>A0A4P6MR59</accession>
<dbReference type="Proteomes" id="UP000290408">
    <property type="component" value="Chromosome"/>
</dbReference>
<evidence type="ECO:0000256" key="5">
    <source>
        <dbReference type="ARBA" id="ARBA00023136"/>
    </source>
</evidence>
<sequence length="345" mass="37173">MIPPLGSHGTRGELMQIVKAVVAGVLAWLVAGDLLGLESAFLAPWTALLTVHATVYRSLTRGSQVVGATVLGVLVSYLVVELAGYSALALGVAMLVGMLAGLLRPIRNEGSTVATTALFVITAGQAEQAPMLVDRLSATGIGVAAGLVVNALLLAPLNDLSARRQIDSVCRRLGTLITKMADELPAREDVDAQGWIQQSRETDAALGRAWELVRHTREARFANPRRMPEDLGPSDYEALLLRLEEGIAQTRAIARTIHQADGEHTGWSEQFSRRWLHALAALGDQLDHPREQAPSQRPELESLVSDLSSTDLSRDHWLAYGSLIDSTLHISDVVDDITGPRRVSV</sequence>
<feature type="transmembrane region" description="Helical" evidence="6">
    <location>
        <begin position="87"/>
        <end position="106"/>
    </location>
</feature>
<feature type="transmembrane region" description="Helical" evidence="6">
    <location>
        <begin position="62"/>
        <end position="80"/>
    </location>
</feature>
<feature type="transmembrane region" description="Helical" evidence="6">
    <location>
        <begin position="20"/>
        <end position="42"/>
    </location>
</feature>
<evidence type="ECO:0000256" key="1">
    <source>
        <dbReference type="ARBA" id="ARBA00004651"/>
    </source>
</evidence>
<gene>
    <name evidence="7" type="ORF">EXU32_07530</name>
</gene>
<dbReference type="Pfam" id="PF06081">
    <property type="entry name" value="ArAE_1"/>
    <property type="match status" value="1"/>
</dbReference>
<evidence type="ECO:0000256" key="2">
    <source>
        <dbReference type="ARBA" id="ARBA00022475"/>
    </source>
</evidence>
<keyword evidence="2" id="KW-1003">Cell membrane</keyword>
<keyword evidence="3 6" id="KW-0812">Transmembrane</keyword>
<dbReference type="RefSeq" id="WP_130629346.1">
    <property type="nucleotide sequence ID" value="NZ_CP036164.1"/>
</dbReference>
<reference evidence="7 8" key="1">
    <citation type="submission" date="2019-02" db="EMBL/GenBank/DDBJ databases">
        <title>Genomic data mining of an Antarctic deep-sea actinobacterium, Janibacterlimosus P3-3-X1.</title>
        <authorList>
            <person name="Liao L."/>
            <person name="Chen B."/>
        </authorList>
    </citation>
    <scope>NUCLEOTIDE SEQUENCE [LARGE SCALE GENOMIC DNA]</scope>
    <source>
        <strain evidence="7 8">P3-3-X1</strain>
    </source>
</reference>
<dbReference type="AlphaFoldDB" id="A0A4P6MR59"/>
<dbReference type="KEGG" id="jli:EXU32_07530"/>
<keyword evidence="5 6" id="KW-0472">Membrane</keyword>
<evidence type="ECO:0000313" key="7">
    <source>
        <dbReference type="EMBL" id="QBF46121.1"/>
    </source>
</evidence>
<evidence type="ECO:0000256" key="6">
    <source>
        <dbReference type="SAM" id="Phobius"/>
    </source>
</evidence>
<organism evidence="7 8">
    <name type="scientific">Janibacter limosus</name>
    <dbReference type="NCBI Taxonomy" id="53458"/>
    <lineage>
        <taxon>Bacteria</taxon>
        <taxon>Bacillati</taxon>
        <taxon>Actinomycetota</taxon>
        <taxon>Actinomycetes</taxon>
        <taxon>Micrococcales</taxon>
        <taxon>Intrasporangiaceae</taxon>
        <taxon>Janibacter</taxon>
    </lineage>
</organism>
<comment type="subcellular location">
    <subcellularLocation>
        <location evidence="1">Cell membrane</location>
        <topology evidence="1">Multi-pass membrane protein</topology>
    </subcellularLocation>
</comment>
<keyword evidence="4 6" id="KW-1133">Transmembrane helix</keyword>
<dbReference type="InterPro" id="IPR010343">
    <property type="entry name" value="ArAE_1"/>
</dbReference>
<dbReference type="GO" id="GO:0005886">
    <property type="term" value="C:plasma membrane"/>
    <property type="evidence" value="ECO:0007669"/>
    <property type="project" value="UniProtKB-SubCell"/>
</dbReference>